<protein>
    <recommendedName>
        <fullName evidence="1">1-phosphatidylinositol-4-phosphate 5-kinase</fullName>
        <ecNumber evidence="1">2.7.1.68</ecNumber>
    </recommendedName>
</protein>
<keyword evidence="3" id="KW-0418">Kinase</keyword>
<dbReference type="EMBL" id="BKCP01006428">
    <property type="protein sequence ID" value="GER42719.1"/>
    <property type="molecule type" value="Genomic_DNA"/>
</dbReference>
<name>A0A5A7QBT3_STRAF</name>
<evidence type="ECO:0000313" key="3">
    <source>
        <dbReference type="EMBL" id="GER42719.1"/>
    </source>
</evidence>
<accession>A0A5A7QBT3</accession>
<feature type="domain" description="PIPK" evidence="2">
    <location>
        <begin position="30"/>
        <end position="176"/>
    </location>
</feature>
<dbReference type="SMART" id="SM00330">
    <property type="entry name" value="PIPKc"/>
    <property type="match status" value="1"/>
</dbReference>
<evidence type="ECO:0000256" key="1">
    <source>
        <dbReference type="ARBA" id="ARBA00012172"/>
    </source>
</evidence>
<keyword evidence="3" id="KW-0808">Transferase</keyword>
<dbReference type="SUPFAM" id="SSF56104">
    <property type="entry name" value="SAICAR synthase-like"/>
    <property type="match status" value="1"/>
</dbReference>
<feature type="non-terminal residue" evidence="3">
    <location>
        <position position="1"/>
    </location>
</feature>
<dbReference type="AlphaFoldDB" id="A0A5A7QBT3"/>
<dbReference type="GO" id="GO:0016308">
    <property type="term" value="F:1-phosphatidylinositol-4-phosphate 5-kinase activity"/>
    <property type="evidence" value="ECO:0007669"/>
    <property type="project" value="UniProtKB-EC"/>
</dbReference>
<dbReference type="GO" id="GO:0046854">
    <property type="term" value="P:phosphatidylinositol phosphate biosynthetic process"/>
    <property type="evidence" value="ECO:0007669"/>
    <property type="project" value="TreeGrafter"/>
</dbReference>
<comment type="caution">
    <text evidence="3">The sequence shown here is derived from an EMBL/GenBank/DDBJ whole genome shotgun (WGS) entry which is preliminary data.</text>
</comment>
<dbReference type="OrthoDB" id="20783at2759"/>
<organism evidence="3 4">
    <name type="scientific">Striga asiatica</name>
    <name type="common">Asiatic witchweed</name>
    <name type="synonym">Buchnera asiatica</name>
    <dbReference type="NCBI Taxonomy" id="4170"/>
    <lineage>
        <taxon>Eukaryota</taxon>
        <taxon>Viridiplantae</taxon>
        <taxon>Streptophyta</taxon>
        <taxon>Embryophyta</taxon>
        <taxon>Tracheophyta</taxon>
        <taxon>Spermatophyta</taxon>
        <taxon>Magnoliopsida</taxon>
        <taxon>eudicotyledons</taxon>
        <taxon>Gunneridae</taxon>
        <taxon>Pentapetalae</taxon>
        <taxon>asterids</taxon>
        <taxon>lamiids</taxon>
        <taxon>Lamiales</taxon>
        <taxon>Orobanchaceae</taxon>
        <taxon>Buchnereae</taxon>
        <taxon>Striga</taxon>
    </lineage>
</organism>
<evidence type="ECO:0000313" key="4">
    <source>
        <dbReference type="Proteomes" id="UP000325081"/>
    </source>
</evidence>
<dbReference type="PANTHER" id="PTHR23086">
    <property type="entry name" value="PHOSPHATIDYLINOSITOL-4-PHOSPHATE 5-KINASE"/>
    <property type="match status" value="1"/>
</dbReference>
<evidence type="ECO:0000259" key="2">
    <source>
        <dbReference type="SMART" id="SM00330"/>
    </source>
</evidence>
<gene>
    <name evidence="3" type="ORF">STAS_19533</name>
</gene>
<proteinExistence type="predicted"/>
<dbReference type="Gene3D" id="3.30.800.10">
    <property type="entry name" value="Phosphatidylinositol Phosphate Kinase II Beta"/>
    <property type="match status" value="1"/>
</dbReference>
<sequence>FFCYGVYVVFNVNCFRYTVGKYASILRELKVTDFDPMEKFWTRFPPEGSEITPLHLSTEFRWKDYCPVVFRKLRELFQVDPVDYMSAICGSDSLFMIKTVKKSEVKAWAGTPNEGAARLRLQRLADTWHRMLFNIQVDYSNCSSTARRALLMTSRVVVSCSCSSRVSMGFPFSTLISIFDG</sequence>
<keyword evidence="4" id="KW-1185">Reference proteome</keyword>
<dbReference type="EC" id="2.7.1.68" evidence="1"/>
<dbReference type="InterPro" id="IPR023610">
    <property type="entry name" value="PInositol-4/5-P-5/4-kinase"/>
</dbReference>
<dbReference type="GO" id="GO:0005886">
    <property type="term" value="C:plasma membrane"/>
    <property type="evidence" value="ECO:0007669"/>
    <property type="project" value="TreeGrafter"/>
</dbReference>
<dbReference type="PANTHER" id="PTHR23086:SF140">
    <property type="entry name" value="PHOSPHATIDYLINOSITOL 4-PHOSPHATE 5-KINASE 2"/>
    <property type="match status" value="1"/>
</dbReference>
<dbReference type="InterPro" id="IPR027484">
    <property type="entry name" value="PInositol-4-P-5-kinase_N"/>
</dbReference>
<reference evidence="4" key="1">
    <citation type="journal article" date="2019" name="Curr. Biol.">
        <title>Genome Sequence of Striga asiatica Provides Insight into the Evolution of Plant Parasitism.</title>
        <authorList>
            <person name="Yoshida S."/>
            <person name="Kim S."/>
            <person name="Wafula E.K."/>
            <person name="Tanskanen J."/>
            <person name="Kim Y.M."/>
            <person name="Honaas L."/>
            <person name="Yang Z."/>
            <person name="Spallek T."/>
            <person name="Conn C.E."/>
            <person name="Ichihashi Y."/>
            <person name="Cheong K."/>
            <person name="Cui S."/>
            <person name="Der J.P."/>
            <person name="Gundlach H."/>
            <person name="Jiao Y."/>
            <person name="Hori C."/>
            <person name="Ishida J.K."/>
            <person name="Kasahara H."/>
            <person name="Kiba T."/>
            <person name="Kim M.S."/>
            <person name="Koo N."/>
            <person name="Laohavisit A."/>
            <person name="Lee Y.H."/>
            <person name="Lumba S."/>
            <person name="McCourt P."/>
            <person name="Mortimer J.C."/>
            <person name="Mutuku J.M."/>
            <person name="Nomura T."/>
            <person name="Sasaki-Sekimoto Y."/>
            <person name="Seto Y."/>
            <person name="Wang Y."/>
            <person name="Wakatake T."/>
            <person name="Sakakibara H."/>
            <person name="Demura T."/>
            <person name="Yamaguchi S."/>
            <person name="Yoneyama K."/>
            <person name="Manabe R.I."/>
            <person name="Nelson D.C."/>
            <person name="Schulman A.H."/>
            <person name="Timko M.P."/>
            <person name="dePamphilis C.W."/>
            <person name="Choi D."/>
            <person name="Shirasu K."/>
        </authorList>
    </citation>
    <scope>NUCLEOTIDE SEQUENCE [LARGE SCALE GENOMIC DNA]</scope>
    <source>
        <strain evidence="4">cv. UVA1</strain>
    </source>
</reference>
<dbReference type="InterPro" id="IPR002498">
    <property type="entry name" value="PInositol-4-P-4/5-kinase_core"/>
</dbReference>
<dbReference type="Proteomes" id="UP000325081">
    <property type="component" value="Unassembled WGS sequence"/>
</dbReference>